<name>A0A7T5JPU6_9BACL</name>
<dbReference type="Proteomes" id="UP000677234">
    <property type="component" value="Chromosome"/>
</dbReference>
<evidence type="ECO:0000313" key="4">
    <source>
        <dbReference type="Proteomes" id="UP000677234"/>
    </source>
</evidence>
<dbReference type="SUPFAM" id="SSF53383">
    <property type="entry name" value="PLP-dependent transferases"/>
    <property type="match status" value="1"/>
</dbReference>
<dbReference type="Gene3D" id="3.40.640.10">
    <property type="entry name" value="Type I PLP-dependent aspartate aminotransferase-like (Major domain)"/>
    <property type="match status" value="1"/>
</dbReference>
<dbReference type="InterPro" id="IPR051446">
    <property type="entry name" value="HTH_trans_reg/aminotransferase"/>
</dbReference>
<dbReference type="InterPro" id="IPR015421">
    <property type="entry name" value="PyrdxlP-dep_Trfase_major"/>
</dbReference>
<dbReference type="InterPro" id="IPR015424">
    <property type="entry name" value="PyrdxlP-dep_Trfase"/>
</dbReference>
<dbReference type="KEGG" id="bcop:JD108_05875"/>
<dbReference type="RefSeq" id="WP_198828963.1">
    <property type="nucleotide sequence ID" value="NZ_CP066308.1"/>
</dbReference>
<reference evidence="1 3" key="1">
    <citation type="submission" date="2020-12" db="EMBL/GenBank/DDBJ databases">
        <title>strain FJAT-54423T represents a novel species of the genus Brevibacillus.</title>
        <authorList>
            <person name="Tang R."/>
        </authorList>
    </citation>
    <scope>NUCLEOTIDE SEQUENCE [LARGE SCALE GENOMIC DNA]</scope>
    <source>
        <strain evidence="1 3">FJAT-54423</strain>
    </source>
</reference>
<reference evidence="2" key="2">
    <citation type="submission" date="2021-04" db="EMBL/GenBank/DDBJ databases">
        <title>Brevibacillus composti FJAT-54423, complete genome.</title>
        <authorList>
            <person name="Tang R."/>
        </authorList>
    </citation>
    <scope>NUCLEOTIDE SEQUENCE</scope>
    <source>
        <strain evidence="2">FJAT-54424</strain>
    </source>
</reference>
<dbReference type="Proteomes" id="UP000595847">
    <property type="component" value="Chromosome"/>
</dbReference>
<dbReference type="PANTHER" id="PTHR46577:SF1">
    <property type="entry name" value="HTH-TYPE TRANSCRIPTIONAL REGULATORY PROTEIN GABR"/>
    <property type="match status" value="1"/>
</dbReference>
<sequence>MRTIYQRKHRLLVEAIRAHMPVEVSILGHSVGLHILLEVRTPLAETELVEAAARADVRVFPTSRSWVSTRQTAFPRIIVGFGGVREEDIAEGIKRLAKAWFPAFA</sequence>
<organism evidence="1 3">
    <name type="scientific">Brevibacillus composti</name>
    <dbReference type="NCBI Taxonomy" id="2796470"/>
    <lineage>
        <taxon>Bacteria</taxon>
        <taxon>Bacillati</taxon>
        <taxon>Bacillota</taxon>
        <taxon>Bacilli</taxon>
        <taxon>Bacillales</taxon>
        <taxon>Paenibacillaceae</taxon>
        <taxon>Brevibacillus</taxon>
    </lineage>
</organism>
<dbReference type="EMBL" id="CP073708">
    <property type="protein sequence ID" value="QUO42462.1"/>
    <property type="molecule type" value="Genomic_DNA"/>
</dbReference>
<proteinExistence type="predicted"/>
<evidence type="ECO:0000313" key="2">
    <source>
        <dbReference type="EMBL" id="QUO42462.1"/>
    </source>
</evidence>
<dbReference type="PANTHER" id="PTHR46577">
    <property type="entry name" value="HTH-TYPE TRANSCRIPTIONAL REGULATORY PROTEIN GABR"/>
    <property type="match status" value="1"/>
</dbReference>
<evidence type="ECO:0000313" key="3">
    <source>
        <dbReference type="Proteomes" id="UP000595847"/>
    </source>
</evidence>
<accession>A0A7T5JPU6</accession>
<dbReference type="EMBL" id="CP066308">
    <property type="protein sequence ID" value="QQE75436.1"/>
    <property type="molecule type" value="Genomic_DNA"/>
</dbReference>
<evidence type="ECO:0000313" key="1">
    <source>
        <dbReference type="EMBL" id="QQE75436.1"/>
    </source>
</evidence>
<gene>
    <name evidence="1" type="ORF">JD108_05875</name>
    <name evidence="2" type="ORF">KDJ56_05555</name>
</gene>
<dbReference type="AlphaFoldDB" id="A0A7T5JPU6"/>
<keyword evidence="4" id="KW-1185">Reference proteome</keyword>
<protein>
    <recommendedName>
        <fullName evidence="5">PLP-dependent aminotransferase family protein</fullName>
    </recommendedName>
</protein>
<evidence type="ECO:0008006" key="5">
    <source>
        <dbReference type="Google" id="ProtNLM"/>
    </source>
</evidence>